<name>A0A834T4J1_9FABA</name>
<reference evidence="1" key="1">
    <citation type="submission" date="2020-09" db="EMBL/GenBank/DDBJ databases">
        <title>Genome-Enabled Discovery of Anthraquinone Biosynthesis in Senna tora.</title>
        <authorList>
            <person name="Kang S.-H."/>
            <person name="Pandey R.P."/>
            <person name="Lee C.-M."/>
            <person name="Sim J.-S."/>
            <person name="Jeong J.-T."/>
            <person name="Choi B.-S."/>
            <person name="Jung M."/>
            <person name="Ginzburg D."/>
            <person name="Zhao K."/>
            <person name="Won S.Y."/>
            <person name="Oh T.-J."/>
            <person name="Yu Y."/>
            <person name="Kim N.-H."/>
            <person name="Lee O.R."/>
            <person name="Lee T.-H."/>
            <person name="Bashyal P."/>
            <person name="Kim T.-S."/>
            <person name="Lee W.-H."/>
            <person name="Kawkins C."/>
            <person name="Kim C.-K."/>
            <person name="Kim J.S."/>
            <person name="Ahn B.O."/>
            <person name="Rhee S.Y."/>
            <person name="Sohng J.K."/>
        </authorList>
    </citation>
    <scope>NUCLEOTIDE SEQUENCE</scope>
    <source>
        <tissue evidence="1">Leaf</tissue>
    </source>
</reference>
<accession>A0A834T4J1</accession>
<dbReference type="Proteomes" id="UP000634136">
    <property type="component" value="Unassembled WGS sequence"/>
</dbReference>
<gene>
    <name evidence="1" type="ORF">G2W53_029037</name>
</gene>
<dbReference type="EMBL" id="JAAIUW010000009">
    <property type="protein sequence ID" value="KAF7815068.1"/>
    <property type="molecule type" value="Genomic_DNA"/>
</dbReference>
<sequence>MWWAKEVGRGSDVSGVGKLGDELSLSCEEVSCEEKAVAETSPSILDKGTCVSVGRHETLGVIALGGLVVQVASREVGVWREVGPLGDKERVDMMGEEASLICVLWQGKVGNCELVLSREHVGKEV</sequence>
<keyword evidence="2" id="KW-1185">Reference proteome</keyword>
<evidence type="ECO:0000313" key="1">
    <source>
        <dbReference type="EMBL" id="KAF7815068.1"/>
    </source>
</evidence>
<organism evidence="1 2">
    <name type="scientific">Senna tora</name>
    <dbReference type="NCBI Taxonomy" id="362788"/>
    <lineage>
        <taxon>Eukaryota</taxon>
        <taxon>Viridiplantae</taxon>
        <taxon>Streptophyta</taxon>
        <taxon>Embryophyta</taxon>
        <taxon>Tracheophyta</taxon>
        <taxon>Spermatophyta</taxon>
        <taxon>Magnoliopsida</taxon>
        <taxon>eudicotyledons</taxon>
        <taxon>Gunneridae</taxon>
        <taxon>Pentapetalae</taxon>
        <taxon>rosids</taxon>
        <taxon>fabids</taxon>
        <taxon>Fabales</taxon>
        <taxon>Fabaceae</taxon>
        <taxon>Caesalpinioideae</taxon>
        <taxon>Cassia clade</taxon>
        <taxon>Senna</taxon>
    </lineage>
</organism>
<comment type="caution">
    <text evidence="1">The sequence shown here is derived from an EMBL/GenBank/DDBJ whole genome shotgun (WGS) entry which is preliminary data.</text>
</comment>
<proteinExistence type="predicted"/>
<evidence type="ECO:0000313" key="2">
    <source>
        <dbReference type="Proteomes" id="UP000634136"/>
    </source>
</evidence>
<dbReference type="AlphaFoldDB" id="A0A834T4J1"/>
<protein>
    <submittedName>
        <fullName evidence="1">Uncharacterized protein</fullName>
    </submittedName>
</protein>